<evidence type="ECO:0000313" key="8">
    <source>
        <dbReference type="EMBL" id="PJC28070.1"/>
    </source>
</evidence>
<evidence type="ECO:0000256" key="4">
    <source>
        <dbReference type="ARBA" id="ARBA00023306"/>
    </source>
</evidence>
<comment type="subcellular location">
    <subcellularLocation>
        <location evidence="5">Cell membrane</location>
        <topology evidence="5">Peripheral membrane protein</topology>
        <orientation evidence="5">Cytoplasmic side</orientation>
    </subcellularLocation>
    <text evidence="5">Localizes to the Z ring in an FtsZ-dependent manner. Targeted to the membrane through a conserved C-terminal amphipathic helix.</text>
</comment>
<sequence length="432" mass="45217">MARQKILAGIDIGSSKIATVIASSSDEEENVKIIGVSSTPSKGIRKGQIVNIEEAAEGVVASVEAAERMAGYNLTRALVSVGGSHIASQNSKGVVAVAEPESEIAQTDVERVIEAARAVSLPSSREVIHVIPRSFTVDGQEGIKDPLGMSGVRLEVETHIITGSSTAMRNLAKCVSEVGADVQSLVASGLASSEAVLTETEKELGVVLLDIGGGTTNIVIFVEGSPFYTAVLPIGAKNVTNDLAIGLRLSLESAEKIKLALGAKSTKKVEEKEEEIETKEEGDEINLADLEIFEETKTISRKTLVEGIIKPRLNEIFTMVGLEIKKSGAGGLTPAGVVICGGGAQTIGATDAAKKMLSMPVRIGFPQKISGLIDDVQTPEFAAAVGLILWGGKGEAAPTVGFSWKQIGRRFQNIPIRGVAGKVVNLVKSFLP</sequence>
<dbReference type="NCBIfam" id="TIGR01174">
    <property type="entry name" value="ftsA"/>
    <property type="match status" value="1"/>
</dbReference>
<dbReference type="HAMAP" id="MF_02033">
    <property type="entry name" value="FtsA"/>
    <property type="match status" value="1"/>
</dbReference>
<dbReference type="EMBL" id="PFSF01000045">
    <property type="protein sequence ID" value="PJC28070.1"/>
    <property type="molecule type" value="Genomic_DNA"/>
</dbReference>
<evidence type="ECO:0000313" key="9">
    <source>
        <dbReference type="Proteomes" id="UP000229816"/>
    </source>
</evidence>
<name>A0A2M8ESH6_9BACT</name>
<dbReference type="PANTHER" id="PTHR32432:SF4">
    <property type="entry name" value="CELL DIVISION PROTEIN FTSA"/>
    <property type="match status" value="1"/>
</dbReference>
<evidence type="ECO:0000256" key="5">
    <source>
        <dbReference type="HAMAP-Rule" id="MF_02033"/>
    </source>
</evidence>
<feature type="domain" description="SHS2" evidence="7">
    <location>
        <begin position="7"/>
        <end position="196"/>
    </location>
</feature>
<dbReference type="InterPro" id="IPR050696">
    <property type="entry name" value="FtsA/MreB"/>
</dbReference>
<evidence type="ECO:0000259" key="7">
    <source>
        <dbReference type="SMART" id="SM00842"/>
    </source>
</evidence>
<dbReference type="Proteomes" id="UP000229816">
    <property type="component" value="Unassembled WGS sequence"/>
</dbReference>
<proteinExistence type="inferred from homology"/>
<dbReference type="SUPFAM" id="SSF53067">
    <property type="entry name" value="Actin-like ATPase domain"/>
    <property type="match status" value="2"/>
</dbReference>
<evidence type="ECO:0000256" key="2">
    <source>
        <dbReference type="ARBA" id="ARBA00022618"/>
    </source>
</evidence>
<organism evidence="8 9">
    <name type="scientific">Candidatus Shapirobacteria bacterium CG_4_9_14_0_2_um_filter_39_11</name>
    <dbReference type="NCBI Taxonomy" id="1974478"/>
    <lineage>
        <taxon>Bacteria</taxon>
        <taxon>Candidatus Shapironibacteriota</taxon>
    </lineage>
</organism>
<accession>A0A2M8ESH6</accession>
<dbReference type="PIRSF" id="PIRSF003101">
    <property type="entry name" value="FtsA"/>
    <property type="match status" value="1"/>
</dbReference>
<evidence type="ECO:0000256" key="1">
    <source>
        <dbReference type="ARBA" id="ARBA00022475"/>
    </source>
</evidence>
<dbReference type="InterPro" id="IPR020823">
    <property type="entry name" value="Cell_div_FtsA"/>
</dbReference>
<keyword evidence="2 5" id="KW-0132">Cell division</keyword>
<dbReference type="GO" id="GO:0009898">
    <property type="term" value="C:cytoplasmic side of plasma membrane"/>
    <property type="evidence" value="ECO:0007669"/>
    <property type="project" value="UniProtKB-UniRule"/>
</dbReference>
<comment type="similarity">
    <text evidence="5 6">Belongs to the FtsA/MreB family.</text>
</comment>
<comment type="caution">
    <text evidence="8">The sequence shown here is derived from an EMBL/GenBank/DDBJ whole genome shotgun (WGS) entry which is preliminary data.</text>
</comment>
<comment type="function">
    <text evidence="5 6">Cell division protein that is involved in the assembly of the Z ring. May serve as a membrane anchor for the Z ring.</text>
</comment>
<evidence type="ECO:0000256" key="6">
    <source>
        <dbReference type="PIRNR" id="PIRNR003101"/>
    </source>
</evidence>
<dbReference type="Gene3D" id="3.30.420.40">
    <property type="match status" value="1"/>
</dbReference>
<protein>
    <recommendedName>
        <fullName evidence="5 6">Cell division protein FtsA</fullName>
    </recommendedName>
</protein>
<dbReference type="GO" id="GO:0043093">
    <property type="term" value="P:FtsZ-dependent cytokinesis"/>
    <property type="evidence" value="ECO:0007669"/>
    <property type="project" value="UniProtKB-UniRule"/>
</dbReference>
<dbReference type="Pfam" id="PF14450">
    <property type="entry name" value="FtsA"/>
    <property type="match status" value="2"/>
</dbReference>
<keyword evidence="3 5" id="KW-0472">Membrane</keyword>
<dbReference type="Pfam" id="PF02491">
    <property type="entry name" value="SHS2_FTSA"/>
    <property type="match status" value="1"/>
</dbReference>
<keyword evidence="4 5" id="KW-0131">Cell cycle</keyword>
<dbReference type="CDD" id="cd24048">
    <property type="entry name" value="ASKHA_NBD_FtsA"/>
    <property type="match status" value="1"/>
</dbReference>
<dbReference type="PANTHER" id="PTHR32432">
    <property type="entry name" value="CELL DIVISION PROTEIN FTSA-RELATED"/>
    <property type="match status" value="1"/>
</dbReference>
<gene>
    <name evidence="5 8" type="primary">ftsA</name>
    <name evidence="8" type="ORF">CO054_02185</name>
</gene>
<evidence type="ECO:0000256" key="3">
    <source>
        <dbReference type="ARBA" id="ARBA00023136"/>
    </source>
</evidence>
<dbReference type="GO" id="GO:0032153">
    <property type="term" value="C:cell division site"/>
    <property type="evidence" value="ECO:0007669"/>
    <property type="project" value="UniProtKB-UniRule"/>
</dbReference>
<dbReference type="AlphaFoldDB" id="A0A2M8ESH6"/>
<reference evidence="9" key="1">
    <citation type="submission" date="2017-09" db="EMBL/GenBank/DDBJ databases">
        <title>Depth-based differentiation of microbial function through sediment-hosted aquifers and enrichment of novel symbionts in the deep terrestrial subsurface.</title>
        <authorList>
            <person name="Probst A.J."/>
            <person name="Ladd B."/>
            <person name="Jarett J.K."/>
            <person name="Geller-Mcgrath D.E."/>
            <person name="Sieber C.M.K."/>
            <person name="Emerson J.B."/>
            <person name="Anantharaman K."/>
            <person name="Thomas B.C."/>
            <person name="Malmstrom R."/>
            <person name="Stieglmeier M."/>
            <person name="Klingl A."/>
            <person name="Woyke T."/>
            <person name="Ryan C.M."/>
            <person name="Banfield J.F."/>
        </authorList>
    </citation>
    <scope>NUCLEOTIDE SEQUENCE [LARGE SCALE GENOMIC DNA]</scope>
</reference>
<comment type="subunit">
    <text evidence="5">Self-interacts. Interacts with FtsZ.</text>
</comment>
<dbReference type="InterPro" id="IPR043129">
    <property type="entry name" value="ATPase_NBD"/>
</dbReference>
<dbReference type="InterPro" id="IPR003494">
    <property type="entry name" value="SHS2_FtsA"/>
</dbReference>
<dbReference type="Gene3D" id="3.30.1490.110">
    <property type="match status" value="1"/>
</dbReference>
<dbReference type="SMART" id="SM00842">
    <property type="entry name" value="FtsA"/>
    <property type="match status" value="1"/>
</dbReference>
<dbReference type="FunFam" id="3.30.1490.110:FF:000001">
    <property type="entry name" value="Cell division protein FtsA"/>
    <property type="match status" value="1"/>
</dbReference>
<keyword evidence="1 5" id="KW-1003">Cell membrane</keyword>